<dbReference type="SUPFAM" id="SSF50965">
    <property type="entry name" value="Galactose oxidase, central domain"/>
    <property type="match status" value="1"/>
</dbReference>
<dbReference type="GO" id="GO:0005737">
    <property type="term" value="C:cytoplasm"/>
    <property type="evidence" value="ECO:0007669"/>
    <property type="project" value="TreeGrafter"/>
</dbReference>
<evidence type="ECO:0000313" key="4">
    <source>
        <dbReference type="Proteomes" id="UP000667349"/>
    </source>
</evidence>
<dbReference type="PANTHER" id="PTHR15526:SF5">
    <property type="entry name" value="MUSKELIN"/>
    <property type="match status" value="1"/>
</dbReference>
<dbReference type="Gene3D" id="2.60.120.260">
    <property type="entry name" value="Galactose-binding domain-like"/>
    <property type="match status" value="1"/>
</dbReference>
<evidence type="ECO:0000313" key="3">
    <source>
        <dbReference type="EMBL" id="KAG5315906.1"/>
    </source>
</evidence>
<dbReference type="AlphaFoldDB" id="A0A836F1I8"/>
<reference evidence="3" key="1">
    <citation type="submission" date="2020-02" db="EMBL/GenBank/DDBJ databases">
        <title>Relaxed selection underlies rapid genomic changes in the transitions from sociality to social parasitism in ants.</title>
        <authorList>
            <person name="Bi X."/>
        </authorList>
    </citation>
    <scope>NUCLEOTIDE SEQUENCE</scope>
    <source>
        <strain evidence="3">BGI-DK2013a</strain>
        <tissue evidence="3">Whole body</tissue>
    </source>
</reference>
<feature type="domain" description="Muskelin N-terminal" evidence="2">
    <location>
        <begin position="185"/>
        <end position="338"/>
    </location>
</feature>
<organism evidence="3 4">
    <name type="scientific">Acromyrmex insinuator</name>
    <dbReference type="NCBI Taxonomy" id="230686"/>
    <lineage>
        <taxon>Eukaryota</taxon>
        <taxon>Metazoa</taxon>
        <taxon>Ecdysozoa</taxon>
        <taxon>Arthropoda</taxon>
        <taxon>Hexapoda</taxon>
        <taxon>Insecta</taxon>
        <taxon>Pterygota</taxon>
        <taxon>Neoptera</taxon>
        <taxon>Endopterygota</taxon>
        <taxon>Hymenoptera</taxon>
        <taxon>Apocrita</taxon>
        <taxon>Aculeata</taxon>
        <taxon>Formicoidea</taxon>
        <taxon>Formicidae</taxon>
        <taxon>Myrmicinae</taxon>
        <taxon>Acromyrmex</taxon>
    </lineage>
</organism>
<dbReference type="EMBL" id="JAANHZ010000105">
    <property type="protein sequence ID" value="KAG5315906.1"/>
    <property type="molecule type" value="Genomic_DNA"/>
</dbReference>
<dbReference type="Gene3D" id="2.120.10.80">
    <property type="entry name" value="Kelch-type beta propeller"/>
    <property type="match status" value="2"/>
</dbReference>
<evidence type="ECO:0000259" key="2">
    <source>
        <dbReference type="Pfam" id="PF06588"/>
    </source>
</evidence>
<dbReference type="Pfam" id="PF06588">
    <property type="entry name" value="Muskelin_N"/>
    <property type="match status" value="1"/>
</dbReference>
<accession>A0A836F1I8</accession>
<protein>
    <submittedName>
        <fullName evidence="3">MKLN1 protein</fullName>
    </submittedName>
</protein>
<name>A0A836F1I8_9HYME</name>
<dbReference type="InterPro" id="IPR052456">
    <property type="entry name" value="CTLH_complex_component"/>
</dbReference>
<sequence>MNVVKCARYRQTRAQQLMGQLPESKVSSFRPFLNARVDYAGFFVIKTWRWRTTKTYKEYLIIFVCFSESVTLYSDCDTNFVGADHELRNWLKRSPVIGRIDASSHRQRLILEWETAVKSTKFYFRRVISNTILTYEELTTLTTQIETVRNSRPLCTMSKDYTVLTPGHFILEEFPTVIPKPNLIDYLILKLQSPSVVKCITFGKYEKTHVCNIKKFKIFGGLEPENMMELLESGLRNDSIPETFDLKHVLGNETNYFPIRYIKVLPLQSWGPSFNFSIWHIRLIGINDPKVIKPCLEWFNTYRQKEIIRLCMKHFRQMEQPEIMETLQRVTGVPLEDPRLSTLYELLVTKGDHLQAERFISNALAMGLLNDYINAQTYRAIWTKLSSSEPKPGMRGGHQMVLDPTAEVLYLFGGWDGNQDLSDLWSYDIEAGKWTLICKDTEAVGGPSARSCHKMCLDPQRRQLFTLGRYLDTQYRTSENLKSDFYVYDIESNKWTQISEDTGTIGGPPLVFDHQMSMDVEKRTIYVFGGRVLTHQNSADEHSVIPEPHFSGLYSYHVPTGTWVRLACDIADKQCSRDMPIYRSRAGHSMLFHPRSRKLYIFAGQRGKEYLSDFFTYEVDTQHVEYISYNEFGTTKDSNHVPAAGFTQRATIDPELGEIYVLSGLSKDKDKRDDNVQNSFWVYNIQNSKWSCIYRNENVGEKYWSKMQDYEPCPRFAHQLVYDHTRKVHFLFGGNPGRSCLPNLRLDDFWQLELRRPTGEQILKKCKLIIRKHKFKELALNNSIEALEYLQTKIFEIIDHSDTQQTKEFQLLTSILFRKQNNSLEDASYSSTILNELTTGVTTQQCANARDIHNLRTELYNKLAEFFPESLTQPRANLIDLLPL</sequence>
<gene>
    <name evidence="3" type="primary">Mkln1</name>
    <name evidence="3" type="ORF">G6Z75_0013144</name>
</gene>
<evidence type="ECO:0000256" key="1">
    <source>
        <dbReference type="ARBA" id="ARBA00022737"/>
    </source>
</evidence>
<proteinExistence type="predicted"/>
<dbReference type="Proteomes" id="UP000667349">
    <property type="component" value="Unassembled WGS sequence"/>
</dbReference>
<comment type="caution">
    <text evidence="3">The sequence shown here is derived from an EMBL/GenBank/DDBJ whole genome shotgun (WGS) entry which is preliminary data.</text>
</comment>
<keyword evidence="1" id="KW-0677">Repeat</keyword>
<dbReference type="Pfam" id="PF24681">
    <property type="entry name" value="Kelch_KLHDC2_KLHL20_DRC7"/>
    <property type="match status" value="1"/>
</dbReference>
<feature type="non-terminal residue" evidence="3">
    <location>
        <position position="884"/>
    </location>
</feature>
<dbReference type="InterPro" id="IPR015915">
    <property type="entry name" value="Kelch-typ_b-propeller"/>
</dbReference>
<dbReference type="PANTHER" id="PTHR15526">
    <property type="entry name" value="MUSKELIN"/>
    <property type="match status" value="1"/>
</dbReference>
<keyword evidence="4" id="KW-1185">Reference proteome</keyword>
<dbReference type="InterPro" id="IPR011043">
    <property type="entry name" value="Gal_Oxase/kelch_b-propeller"/>
</dbReference>
<dbReference type="InterPro" id="IPR010565">
    <property type="entry name" value="Muskelin_N"/>
</dbReference>
<feature type="non-terminal residue" evidence="3">
    <location>
        <position position="1"/>
    </location>
</feature>